<comment type="cofactor">
    <cofactor evidence="1">
        <name>FAD</name>
        <dbReference type="ChEBI" id="CHEBI:57692"/>
    </cofactor>
</comment>
<sequence length="395" mass="44354">MNTKRYDVTIIGAGIHGAGVAQAASVNGYKVLLLEKKEIAAGTSSRSSKLIHGGLRYLEHFELKLVFECLRERRILLSLAPELVKLIPVYIPVYKKSIRSRLAIRLGLTLYSILGGFSKNTFYKKISKSKWHELDGLEIKNLLAVYQFYDAQTDDSELTHAVINSAKKFGANVVVPAELLRVEANNSGYNITYMEEDAVIDCSSTVIINAAGPWINEVLDIIAPEQKKIEIDFIQGAHIILDHEMKKGIYYADSPADGRAIFFIPWKGKTLVGTTETVFTGDLEHVEPLDKEVDYLLCNYNHYFSRDNPQVRSDVVSKFAGLRVLMKSSDVAFKRSRDTYLLTNEVKNPSLITICGGKLTAYRHTAERVMKLLKRKLPVKVNGQLTENIKLSKPE</sequence>
<dbReference type="GO" id="GO:0046168">
    <property type="term" value="P:glycerol-3-phosphate catabolic process"/>
    <property type="evidence" value="ECO:0007669"/>
    <property type="project" value="TreeGrafter"/>
</dbReference>
<evidence type="ECO:0000256" key="5">
    <source>
        <dbReference type="ARBA" id="ARBA00023002"/>
    </source>
</evidence>
<feature type="domain" description="FAD dependent oxidoreductase" evidence="6">
    <location>
        <begin position="7"/>
        <end position="363"/>
    </location>
</feature>
<dbReference type="GO" id="GO:0004368">
    <property type="term" value="F:glycerol-3-phosphate dehydrogenase (quinone) activity"/>
    <property type="evidence" value="ECO:0007669"/>
    <property type="project" value="UniProtKB-EC"/>
</dbReference>
<dbReference type="SUPFAM" id="SSF51905">
    <property type="entry name" value="FAD/NAD(P)-binding domain"/>
    <property type="match status" value="1"/>
</dbReference>
<keyword evidence="3" id="KW-0285">Flavoprotein</keyword>
<evidence type="ECO:0000313" key="7">
    <source>
        <dbReference type="EMBL" id="VAW91257.1"/>
    </source>
</evidence>
<evidence type="ECO:0000256" key="3">
    <source>
        <dbReference type="ARBA" id="ARBA00022630"/>
    </source>
</evidence>
<dbReference type="PANTHER" id="PTHR11985">
    <property type="entry name" value="GLYCEROL-3-PHOSPHATE DEHYDROGENASE"/>
    <property type="match status" value="1"/>
</dbReference>
<evidence type="ECO:0000256" key="4">
    <source>
        <dbReference type="ARBA" id="ARBA00022827"/>
    </source>
</evidence>
<proteinExistence type="inferred from homology"/>
<dbReference type="EC" id="1.1.5.3" evidence="7"/>
<dbReference type="PANTHER" id="PTHR11985:SF15">
    <property type="entry name" value="GLYCEROL-3-PHOSPHATE DEHYDROGENASE, MITOCHONDRIAL"/>
    <property type="match status" value="1"/>
</dbReference>
<dbReference type="AlphaFoldDB" id="A0A3B0ZV77"/>
<evidence type="ECO:0000256" key="2">
    <source>
        <dbReference type="ARBA" id="ARBA00007330"/>
    </source>
</evidence>
<evidence type="ECO:0000256" key="1">
    <source>
        <dbReference type="ARBA" id="ARBA00001974"/>
    </source>
</evidence>
<comment type="similarity">
    <text evidence="2">Belongs to the FAD-dependent glycerol-3-phosphate dehydrogenase family.</text>
</comment>
<dbReference type="InterPro" id="IPR006076">
    <property type="entry name" value="FAD-dep_OxRdtase"/>
</dbReference>
<dbReference type="Gene3D" id="3.50.50.60">
    <property type="entry name" value="FAD/NAD(P)-binding domain"/>
    <property type="match status" value="1"/>
</dbReference>
<gene>
    <name evidence="7" type="ORF">MNBD_GAMMA22-2683</name>
</gene>
<organism evidence="7">
    <name type="scientific">hydrothermal vent metagenome</name>
    <dbReference type="NCBI Taxonomy" id="652676"/>
    <lineage>
        <taxon>unclassified sequences</taxon>
        <taxon>metagenomes</taxon>
        <taxon>ecological metagenomes</taxon>
    </lineage>
</organism>
<keyword evidence="4" id="KW-0274">FAD</keyword>
<keyword evidence="5 7" id="KW-0560">Oxidoreductase</keyword>
<dbReference type="Pfam" id="PF01266">
    <property type="entry name" value="DAO"/>
    <property type="match status" value="1"/>
</dbReference>
<dbReference type="EMBL" id="UOFS01000006">
    <property type="protein sequence ID" value="VAW91257.1"/>
    <property type="molecule type" value="Genomic_DNA"/>
</dbReference>
<dbReference type="Gene3D" id="3.30.9.10">
    <property type="entry name" value="D-Amino Acid Oxidase, subunit A, domain 2"/>
    <property type="match status" value="1"/>
</dbReference>
<dbReference type="PRINTS" id="PR01001">
    <property type="entry name" value="FADG3PDH"/>
</dbReference>
<dbReference type="InterPro" id="IPR036188">
    <property type="entry name" value="FAD/NAD-bd_sf"/>
</dbReference>
<protein>
    <submittedName>
        <fullName evidence="7">Aerobic glycerol-3-phosphate dehydrogenase</fullName>
        <ecNumber evidence="7">1.1.5.3</ecNumber>
    </submittedName>
</protein>
<dbReference type="InterPro" id="IPR000447">
    <property type="entry name" value="G3P_DH_FAD-dep"/>
</dbReference>
<evidence type="ECO:0000259" key="6">
    <source>
        <dbReference type="Pfam" id="PF01266"/>
    </source>
</evidence>
<accession>A0A3B0ZV77</accession>
<name>A0A3B0ZV77_9ZZZZ</name>
<reference evidence="7" key="1">
    <citation type="submission" date="2018-06" db="EMBL/GenBank/DDBJ databases">
        <authorList>
            <person name="Zhirakovskaya E."/>
        </authorList>
    </citation>
    <scope>NUCLEOTIDE SEQUENCE</scope>
</reference>